<name>A0A8H6VN62_9PEZI</name>
<sequence length="312" mass="36088">MDAARAVGASADNENEKTFNLDGTQGNLNDAGAICRLLDLAPELRNKIYRYVVCEDENIEVTKDTREPGLLATCRQIRAEARSIWFLENRFEFRIEELNITLLAQFYRRSRKHLKRQTARTHMRTSEHYDWAKLMQWCKAVFERKARPSLLTIAPELRNQIYDLALIEEDSIQVSSTLKEPALLSVCRQIRSEARGIWFSENQFTFRVVDCDISLLLKSFAWVQDVPGKTPLFKLRGRPNWANLMAWCKAVFEDKLPPLNAQYQNHLATVVRPATIMTRNLAESGSSWPSIEKNLLLWRDTAGSVDPRWLED</sequence>
<dbReference type="OrthoDB" id="3643493at2759"/>
<keyword evidence="2" id="KW-1185">Reference proteome</keyword>
<dbReference type="PANTHER" id="PTHR42085">
    <property type="entry name" value="F-BOX DOMAIN-CONTAINING PROTEIN"/>
    <property type="match status" value="1"/>
</dbReference>
<reference evidence="1" key="1">
    <citation type="submission" date="2020-04" db="EMBL/GenBank/DDBJ databases">
        <title>Draft genome resource of the tomato pathogen Pseudocercospora fuligena.</title>
        <authorList>
            <person name="Zaccaron A."/>
        </authorList>
    </citation>
    <scope>NUCLEOTIDE SEQUENCE</scope>
    <source>
        <strain evidence="1">PF001</strain>
    </source>
</reference>
<dbReference type="InterPro" id="IPR038883">
    <property type="entry name" value="AN11006-like"/>
</dbReference>
<organism evidence="1 2">
    <name type="scientific">Pseudocercospora fuligena</name>
    <dbReference type="NCBI Taxonomy" id="685502"/>
    <lineage>
        <taxon>Eukaryota</taxon>
        <taxon>Fungi</taxon>
        <taxon>Dikarya</taxon>
        <taxon>Ascomycota</taxon>
        <taxon>Pezizomycotina</taxon>
        <taxon>Dothideomycetes</taxon>
        <taxon>Dothideomycetidae</taxon>
        <taxon>Mycosphaerellales</taxon>
        <taxon>Mycosphaerellaceae</taxon>
        <taxon>Pseudocercospora</taxon>
    </lineage>
</organism>
<dbReference type="EMBL" id="JABCIY010000104">
    <property type="protein sequence ID" value="KAF7192845.1"/>
    <property type="molecule type" value="Genomic_DNA"/>
</dbReference>
<gene>
    <name evidence="1" type="ORF">HII31_05828</name>
</gene>
<dbReference type="AlphaFoldDB" id="A0A8H6VN62"/>
<accession>A0A8H6VN62</accession>
<dbReference type="Proteomes" id="UP000660729">
    <property type="component" value="Unassembled WGS sequence"/>
</dbReference>
<dbReference type="PANTHER" id="PTHR42085:SF1">
    <property type="entry name" value="F-BOX DOMAIN-CONTAINING PROTEIN"/>
    <property type="match status" value="1"/>
</dbReference>
<evidence type="ECO:0000313" key="2">
    <source>
        <dbReference type="Proteomes" id="UP000660729"/>
    </source>
</evidence>
<evidence type="ECO:0000313" key="1">
    <source>
        <dbReference type="EMBL" id="KAF7192845.1"/>
    </source>
</evidence>
<proteinExistence type="predicted"/>
<protein>
    <submittedName>
        <fullName evidence="1">Uncharacterized protein</fullName>
    </submittedName>
</protein>
<comment type="caution">
    <text evidence="1">The sequence shown here is derived from an EMBL/GenBank/DDBJ whole genome shotgun (WGS) entry which is preliminary data.</text>
</comment>